<comment type="caution">
    <text evidence="6">The sequence shown here is derived from an EMBL/GenBank/DDBJ whole genome shotgun (WGS) entry which is preliminary data.</text>
</comment>
<dbReference type="AlphaFoldDB" id="A0A4S8PTK3"/>
<dbReference type="CDD" id="cd05466">
    <property type="entry name" value="PBP2_LTTR_substrate"/>
    <property type="match status" value="1"/>
</dbReference>
<gene>
    <name evidence="6" type="ORF">FAB82_23860</name>
</gene>
<evidence type="ECO:0000259" key="5">
    <source>
        <dbReference type="Pfam" id="PF13468"/>
    </source>
</evidence>
<evidence type="ECO:0000313" key="7">
    <source>
        <dbReference type="Proteomes" id="UP000308760"/>
    </source>
</evidence>
<dbReference type="EMBL" id="STGY01000077">
    <property type="protein sequence ID" value="THV34688.1"/>
    <property type="molecule type" value="Genomic_DNA"/>
</dbReference>
<accession>A0A4S8PTK3</accession>
<dbReference type="InterPro" id="IPR025870">
    <property type="entry name" value="Glyoxalase-like_dom"/>
</dbReference>
<keyword evidence="7" id="KW-1185">Reference proteome</keyword>
<evidence type="ECO:0000256" key="2">
    <source>
        <dbReference type="ARBA" id="ARBA00023015"/>
    </source>
</evidence>
<dbReference type="SUPFAM" id="SSF53850">
    <property type="entry name" value="Periplasmic binding protein-like II"/>
    <property type="match status" value="1"/>
</dbReference>
<dbReference type="Gene3D" id="3.40.190.290">
    <property type="match status" value="1"/>
</dbReference>
<comment type="similarity">
    <text evidence="1">Belongs to the LysR transcriptional regulatory family.</text>
</comment>
<reference evidence="7" key="1">
    <citation type="submission" date="2019-04" db="EMBL/GenBank/DDBJ databases">
        <title>Nocardioides xinjiangensis sp. nov.</title>
        <authorList>
            <person name="Liu S."/>
        </authorList>
    </citation>
    <scope>NUCLEOTIDE SEQUENCE [LARGE SCALE GENOMIC DNA]</scope>
    <source>
        <strain evidence="7">18</strain>
    </source>
</reference>
<dbReference type="Pfam" id="PF03466">
    <property type="entry name" value="LysR_substrate"/>
    <property type="match status" value="1"/>
</dbReference>
<evidence type="ECO:0000313" key="6">
    <source>
        <dbReference type="EMBL" id="THV34688.1"/>
    </source>
</evidence>
<organism evidence="6 7">
    <name type="scientific">Glycomyces buryatensis</name>
    <dbReference type="NCBI Taxonomy" id="2570927"/>
    <lineage>
        <taxon>Bacteria</taxon>
        <taxon>Bacillati</taxon>
        <taxon>Actinomycetota</taxon>
        <taxon>Actinomycetes</taxon>
        <taxon>Glycomycetales</taxon>
        <taxon>Glycomycetaceae</taxon>
        <taxon>Glycomyces</taxon>
    </lineage>
</organism>
<dbReference type="PANTHER" id="PTHR30126:SF39">
    <property type="entry name" value="HTH-TYPE TRANSCRIPTIONAL REGULATOR CYSL"/>
    <property type="match status" value="1"/>
</dbReference>
<dbReference type="InterPro" id="IPR005119">
    <property type="entry name" value="LysR_subst-bd"/>
</dbReference>
<feature type="domain" description="LysR substrate-binding" evidence="4">
    <location>
        <begin position="39"/>
        <end position="241"/>
    </location>
</feature>
<dbReference type="Proteomes" id="UP000308760">
    <property type="component" value="Unassembled WGS sequence"/>
</dbReference>
<dbReference type="OrthoDB" id="8857320at2"/>
<evidence type="ECO:0000256" key="1">
    <source>
        <dbReference type="ARBA" id="ARBA00009437"/>
    </source>
</evidence>
<dbReference type="GO" id="GO:0006355">
    <property type="term" value="P:regulation of DNA-templated transcription"/>
    <property type="evidence" value="ECO:0007669"/>
    <property type="project" value="TreeGrafter"/>
</dbReference>
<reference evidence="6 7" key="2">
    <citation type="submission" date="2019-05" db="EMBL/GenBank/DDBJ databases">
        <title>Glycomyces buryatensis sp. nov.</title>
        <authorList>
            <person name="Nikitina E."/>
        </authorList>
    </citation>
    <scope>NUCLEOTIDE SEQUENCE [LARGE SCALE GENOMIC DNA]</scope>
    <source>
        <strain evidence="6 7">18</strain>
    </source>
</reference>
<sequence>MILIGAAISETDIREVRGPIADLDRIVERDFGNPPLGKPLHVGGPAEFLTSRVVPAVGDLVADGMRLRFDFGLADELLARLADGELDLVLSTIRPRMCGITATALVDEEFALVASAKACARIPAGRLAAEGPAVLEEFPLIAYAEYLPIVRRYWRDVFASASIRAPAVVVPDLRGVLAVVKSAGGISVLPTYLCADDLAGGELVALLEPEIPPINTLYLATRSGAMVDADLATLHDHLLAKARLWNGSSGEVERVTGRRARIWGSTSAGAVDGSGRGYIGNDCQYRVGAEDGPDGLLTHRSTGAQGVPAAAGWKADLMEIDHVVLAARSSADAERVLGEAGLGVARGRVMPGLGLSNLVVPLRSDQILEIHYPNGEEAAPDAPPLLRFELEAFEANPDAAMVAMAWLVAFEDELRLREVAAANEMSVVDVPAEGPGFPPYVLAGFGANFERRYLPCPIHWPEGMPPLDAAHRRRPTGITRIDVSGPAEEIETWCGGEPNGLRTFPGTVGPLRVEIGFEAGGPVVLGLPE</sequence>
<keyword evidence="3" id="KW-0804">Transcription</keyword>
<dbReference type="PANTHER" id="PTHR30126">
    <property type="entry name" value="HTH-TYPE TRANSCRIPTIONAL REGULATOR"/>
    <property type="match status" value="1"/>
</dbReference>
<evidence type="ECO:0000259" key="4">
    <source>
        <dbReference type="Pfam" id="PF03466"/>
    </source>
</evidence>
<proteinExistence type="inferred from homology"/>
<evidence type="ECO:0008006" key="8">
    <source>
        <dbReference type="Google" id="ProtNLM"/>
    </source>
</evidence>
<name>A0A4S8PTK3_9ACTN</name>
<keyword evidence="2" id="KW-0805">Transcription regulation</keyword>
<feature type="domain" description="Glyoxalase-like" evidence="5">
    <location>
        <begin position="320"/>
        <end position="489"/>
    </location>
</feature>
<dbReference type="RefSeq" id="WP_136537070.1">
    <property type="nucleotide sequence ID" value="NZ_STGY01000077.1"/>
</dbReference>
<dbReference type="GO" id="GO:0000976">
    <property type="term" value="F:transcription cis-regulatory region binding"/>
    <property type="evidence" value="ECO:0007669"/>
    <property type="project" value="TreeGrafter"/>
</dbReference>
<evidence type="ECO:0000256" key="3">
    <source>
        <dbReference type="ARBA" id="ARBA00023163"/>
    </source>
</evidence>
<protein>
    <recommendedName>
        <fullName evidence="8">LysR substrate-binding domain-containing protein</fullName>
    </recommendedName>
</protein>
<dbReference type="Pfam" id="PF13468">
    <property type="entry name" value="Glyoxalase_3"/>
    <property type="match status" value="1"/>
</dbReference>